<evidence type="ECO:0000313" key="8">
    <source>
        <dbReference type="EMBL" id="KHJ98060.1"/>
    </source>
</evidence>
<dbReference type="Pfam" id="PF00042">
    <property type="entry name" value="Globin"/>
    <property type="match status" value="1"/>
</dbReference>
<dbReference type="InterPro" id="IPR044399">
    <property type="entry name" value="Mb-like_M"/>
</dbReference>
<feature type="domain" description="Globin" evidence="7">
    <location>
        <begin position="6"/>
        <end position="125"/>
    </location>
</feature>
<dbReference type="AlphaFoldDB" id="A0A0B1TRP7"/>
<dbReference type="GO" id="GO:0046872">
    <property type="term" value="F:metal ion binding"/>
    <property type="evidence" value="ECO:0007669"/>
    <property type="project" value="UniProtKB-KW"/>
</dbReference>
<sequence length="195" mass="22437">MRALKDLSREEKELLRASAKSLEGNIADIGCRILEMIFEQTPCIKKLFHFSTADDEAYRRSEMRQLAQKYMQALLTVVEDVEDPSALGSITTKLATVHCEIDSYWGAFIECTIYHIRHHLEKDESFADVCKLDAVTVLWRTVMRDVTRKMRATFIKEINIIDAMSQQESELPVKCPKIQNMHQSGYKVQAAPPQR</sequence>
<dbReference type="InterPro" id="IPR009050">
    <property type="entry name" value="Globin-like_sf"/>
</dbReference>
<protein>
    <submittedName>
        <fullName evidence="8">Globin</fullName>
    </submittedName>
</protein>
<evidence type="ECO:0000313" key="9">
    <source>
        <dbReference type="Proteomes" id="UP000053660"/>
    </source>
</evidence>
<keyword evidence="9" id="KW-1185">Reference proteome</keyword>
<evidence type="ECO:0000256" key="3">
    <source>
        <dbReference type="ARBA" id="ARBA00022621"/>
    </source>
</evidence>
<dbReference type="InterPro" id="IPR050532">
    <property type="entry name" value="Globin-like_OT"/>
</dbReference>
<evidence type="ECO:0000256" key="5">
    <source>
        <dbReference type="ARBA" id="ARBA00023004"/>
    </source>
</evidence>
<dbReference type="SUPFAM" id="SSF46458">
    <property type="entry name" value="Globin-like"/>
    <property type="match status" value="1"/>
</dbReference>
<keyword evidence="4" id="KW-0479">Metal-binding</keyword>
<keyword evidence="5" id="KW-0408">Iron</keyword>
<dbReference type="GO" id="GO:0020037">
    <property type="term" value="F:heme binding"/>
    <property type="evidence" value="ECO:0007669"/>
    <property type="project" value="InterPro"/>
</dbReference>
<keyword evidence="3 6" id="KW-0561">Oxygen transport</keyword>
<accession>A0A0B1TRP7</accession>
<evidence type="ECO:0000256" key="4">
    <source>
        <dbReference type="ARBA" id="ARBA00022723"/>
    </source>
</evidence>
<dbReference type="GO" id="GO:0005344">
    <property type="term" value="F:oxygen carrier activity"/>
    <property type="evidence" value="ECO:0007669"/>
    <property type="project" value="UniProtKB-KW"/>
</dbReference>
<keyword evidence="1 6" id="KW-0813">Transport</keyword>
<dbReference type="GO" id="GO:0019825">
    <property type="term" value="F:oxygen binding"/>
    <property type="evidence" value="ECO:0007669"/>
    <property type="project" value="InterPro"/>
</dbReference>
<dbReference type="Proteomes" id="UP000053660">
    <property type="component" value="Unassembled WGS sequence"/>
</dbReference>
<reference evidence="8 9" key="1">
    <citation type="submission" date="2014-03" db="EMBL/GenBank/DDBJ databases">
        <title>Draft genome of the hookworm Oesophagostomum dentatum.</title>
        <authorList>
            <person name="Mitreva M."/>
        </authorList>
    </citation>
    <scope>NUCLEOTIDE SEQUENCE [LARGE SCALE GENOMIC DNA]</scope>
    <source>
        <strain evidence="8 9">OD-Hann</strain>
    </source>
</reference>
<name>A0A0B1TRP7_OESDE</name>
<gene>
    <name evidence="8" type="ORF">OESDEN_01960</name>
</gene>
<dbReference type="OrthoDB" id="436496at2759"/>
<proteinExistence type="inferred from homology"/>
<dbReference type="CDD" id="cd01040">
    <property type="entry name" value="Mb-like"/>
    <property type="match status" value="1"/>
</dbReference>
<dbReference type="Gene3D" id="1.10.490.10">
    <property type="entry name" value="Globins"/>
    <property type="match status" value="1"/>
</dbReference>
<evidence type="ECO:0000256" key="6">
    <source>
        <dbReference type="RuleBase" id="RU000356"/>
    </source>
</evidence>
<dbReference type="PANTHER" id="PTHR46458:SF1">
    <property type="entry name" value="GEO09476P1"/>
    <property type="match status" value="1"/>
</dbReference>
<dbReference type="InterPro" id="IPR012292">
    <property type="entry name" value="Globin/Proto"/>
</dbReference>
<evidence type="ECO:0000256" key="2">
    <source>
        <dbReference type="ARBA" id="ARBA00022617"/>
    </source>
</evidence>
<dbReference type="InterPro" id="IPR000971">
    <property type="entry name" value="Globin"/>
</dbReference>
<dbReference type="PANTHER" id="PTHR46458">
    <property type="entry name" value="BLR2807 PROTEIN"/>
    <property type="match status" value="1"/>
</dbReference>
<dbReference type="PROSITE" id="PS01033">
    <property type="entry name" value="GLOBIN"/>
    <property type="match status" value="1"/>
</dbReference>
<evidence type="ECO:0000259" key="7">
    <source>
        <dbReference type="PROSITE" id="PS01033"/>
    </source>
</evidence>
<dbReference type="EMBL" id="KN549363">
    <property type="protein sequence ID" value="KHJ98060.1"/>
    <property type="molecule type" value="Genomic_DNA"/>
</dbReference>
<comment type="similarity">
    <text evidence="6">Belongs to the globin family.</text>
</comment>
<evidence type="ECO:0000256" key="1">
    <source>
        <dbReference type="ARBA" id="ARBA00022448"/>
    </source>
</evidence>
<organism evidence="8 9">
    <name type="scientific">Oesophagostomum dentatum</name>
    <name type="common">Nodular worm</name>
    <dbReference type="NCBI Taxonomy" id="61180"/>
    <lineage>
        <taxon>Eukaryota</taxon>
        <taxon>Metazoa</taxon>
        <taxon>Ecdysozoa</taxon>
        <taxon>Nematoda</taxon>
        <taxon>Chromadorea</taxon>
        <taxon>Rhabditida</taxon>
        <taxon>Rhabditina</taxon>
        <taxon>Rhabditomorpha</taxon>
        <taxon>Strongyloidea</taxon>
        <taxon>Strongylidae</taxon>
        <taxon>Oesophagostomum</taxon>
    </lineage>
</organism>
<keyword evidence="2 6" id="KW-0349">Heme</keyword>